<dbReference type="GO" id="GO:0050661">
    <property type="term" value="F:NADP binding"/>
    <property type="evidence" value="ECO:0007669"/>
    <property type="project" value="InterPro"/>
</dbReference>
<sequence length="302" mass="30927">MTRIGWIGLGNMGAPMANNAAVAGYDLVAYDLSSDARSGAEVPTVDSPAEALRDADIVVTMLPKGEHVRAALIDSGALNGAKSDALVIDCSTIAVDDVTALSEAVTSQGRQYIDAPVSGGTTGAEAGTLTFMVGGSESEFETAQPILETMGTRVFHVGAVGAGQAIKMINNMMLATNLQGVAEAAVLADRLGVDHSTLIDVASVSSGDSWVLRNYYPVPGPVPSAPSNREFQGGFSVALMAKDLGLALASADAMEVDTAAGREVSRRLQMVTDEGNASLDFSSIVTLLQSGSASGSGRTAER</sequence>
<dbReference type="InterPro" id="IPR036291">
    <property type="entry name" value="NAD(P)-bd_dom_sf"/>
</dbReference>
<dbReference type="EC" id="1.1.1.31" evidence="9"/>
<evidence type="ECO:0000256" key="5">
    <source>
        <dbReference type="ARBA" id="ARBA00023027"/>
    </source>
</evidence>
<dbReference type="GO" id="GO:0009083">
    <property type="term" value="P:branched-chain amino acid catabolic process"/>
    <property type="evidence" value="ECO:0007669"/>
    <property type="project" value="UniProtKB-KW"/>
</dbReference>
<dbReference type="SUPFAM" id="SSF51735">
    <property type="entry name" value="NAD(P)-binding Rossmann-fold domains"/>
    <property type="match status" value="1"/>
</dbReference>
<feature type="domain" description="3-hydroxyisobutyrate dehydrogenase-like NAD-binding" evidence="8">
    <location>
        <begin position="161"/>
        <end position="288"/>
    </location>
</feature>
<evidence type="ECO:0000256" key="4">
    <source>
        <dbReference type="ARBA" id="ARBA00023002"/>
    </source>
</evidence>
<evidence type="ECO:0000256" key="6">
    <source>
        <dbReference type="PIRSR" id="PIRSR000103-1"/>
    </source>
</evidence>
<dbReference type="GO" id="GO:0051287">
    <property type="term" value="F:NAD binding"/>
    <property type="evidence" value="ECO:0007669"/>
    <property type="project" value="InterPro"/>
</dbReference>
<dbReference type="Gene3D" id="3.40.50.720">
    <property type="entry name" value="NAD(P)-binding Rossmann-like Domain"/>
    <property type="match status" value="1"/>
</dbReference>
<comment type="similarity">
    <text evidence="2">Belongs to the HIBADH-related family.</text>
</comment>
<dbReference type="InterPro" id="IPR013328">
    <property type="entry name" value="6PGD_dom2"/>
</dbReference>
<organism evidence="9 10">
    <name type="scientific">Dietzia maris</name>
    <dbReference type="NCBI Taxonomy" id="37915"/>
    <lineage>
        <taxon>Bacteria</taxon>
        <taxon>Bacillati</taxon>
        <taxon>Actinomycetota</taxon>
        <taxon>Actinomycetes</taxon>
        <taxon>Mycobacteriales</taxon>
        <taxon>Dietziaceae</taxon>
        <taxon>Dietzia</taxon>
    </lineage>
</organism>
<feature type="active site" evidence="6">
    <location>
        <position position="167"/>
    </location>
</feature>
<keyword evidence="5" id="KW-0520">NAD</keyword>
<accession>A0A365P667</accession>
<dbReference type="Pfam" id="PF03446">
    <property type="entry name" value="NAD_binding_2"/>
    <property type="match status" value="1"/>
</dbReference>
<dbReference type="NCBIfam" id="TIGR01692">
    <property type="entry name" value="HIBADH"/>
    <property type="match status" value="1"/>
</dbReference>
<dbReference type="GO" id="GO:0008442">
    <property type="term" value="F:3-hydroxyisobutyrate dehydrogenase activity"/>
    <property type="evidence" value="ECO:0007669"/>
    <property type="project" value="UniProtKB-EC"/>
</dbReference>
<dbReference type="AlphaFoldDB" id="A0A365P667"/>
<evidence type="ECO:0000313" key="9">
    <source>
        <dbReference type="EMBL" id="RBA30359.1"/>
    </source>
</evidence>
<keyword evidence="3" id="KW-0101">Branched-chain amino acid catabolism</keyword>
<dbReference type="InterPro" id="IPR011548">
    <property type="entry name" value="HIBADH"/>
</dbReference>
<dbReference type="EMBL" id="QNTT01000089">
    <property type="protein sequence ID" value="RBA30359.1"/>
    <property type="molecule type" value="Genomic_DNA"/>
</dbReference>
<dbReference type="InterPro" id="IPR006115">
    <property type="entry name" value="6PGDH_NADP-bd"/>
</dbReference>
<evidence type="ECO:0000259" key="7">
    <source>
        <dbReference type="Pfam" id="PF03446"/>
    </source>
</evidence>
<dbReference type="InterPro" id="IPR029154">
    <property type="entry name" value="HIBADH-like_NADP-bd"/>
</dbReference>
<name>A0A365P667_9ACTN</name>
<gene>
    <name evidence="9" type="primary">mmsB</name>
    <name evidence="9" type="ORF">DQ226_17505</name>
</gene>
<evidence type="ECO:0000256" key="3">
    <source>
        <dbReference type="ARBA" id="ARBA00022456"/>
    </source>
</evidence>
<dbReference type="Proteomes" id="UP000252187">
    <property type="component" value="Unassembled WGS sequence"/>
</dbReference>
<feature type="domain" description="6-phosphogluconate dehydrogenase NADP-binding" evidence="7">
    <location>
        <begin position="3"/>
        <end position="158"/>
    </location>
</feature>
<comment type="pathway">
    <text evidence="1">Amino-acid degradation.</text>
</comment>
<dbReference type="SUPFAM" id="SSF48179">
    <property type="entry name" value="6-phosphogluconate dehydrogenase C-terminal domain-like"/>
    <property type="match status" value="1"/>
</dbReference>
<dbReference type="PANTHER" id="PTHR22981:SF7">
    <property type="entry name" value="3-HYDROXYISOBUTYRATE DEHYDROGENASE, MITOCHONDRIAL"/>
    <property type="match status" value="1"/>
</dbReference>
<dbReference type="PIRSF" id="PIRSF000103">
    <property type="entry name" value="HIBADH"/>
    <property type="match status" value="1"/>
</dbReference>
<dbReference type="Gene3D" id="1.10.1040.10">
    <property type="entry name" value="N-(1-d-carboxylethyl)-l-norvaline Dehydrogenase, domain 2"/>
    <property type="match status" value="1"/>
</dbReference>
<evidence type="ECO:0000313" key="10">
    <source>
        <dbReference type="Proteomes" id="UP000252187"/>
    </source>
</evidence>
<keyword evidence="4 9" id="KW-0560">Oxidoreductase</keyword>
<protein>
    <submittedName>
        <fullName evidence="9">3-hydroxyisobutyrate dehydrogenase</fullName>
        <ecNumber evidence="9">1.1.1.31</ecNumber>
    </submittedName>
</protein>
<comment type="caution">
    <text evidence="9">The sequence shown here is derived from an EMBL/GenBank/DDBJ whole genome shotgun (WGS) entry which is preliminary data.</text>
</comment>
<reference evidence="9 10" key="1">
    <citation type="submission" date="2018-06" db="EMBL/GenBank/DDBJ databases">
        <title>Whole genome sequencing of four bacterial strains from South Shetland trench revealing bio-synthetic gene clusters.</title>
        <authorList>
            <person name="Abdel-Mageed W.M."/>
            <person name="Lehri B."/>
            <person name="Jarmusch S.A."/>
            <person name="Miranda K."/>
            <person name="Goodfellow M."/>
            <person name="Jaspars M."/>
            <person name="Karlyshev A.V."/>
        </authorList>
    </citation>
    <scope>NUCLEOTIDE SEQUENCE [LARGE SCALE GENOMIC DNA]</scope>
    <source>
        <strain evidence="9 10">SST1</strain>
    </source>
</reference>
<proteinExistence type="inferred from homology"/>
<evidence type="ECO:0000256" key="1">
    <source>
        <dbReference type="ARBA" id="ARBA00005023"/>
    </source>
</evidence>
<dbReference type="InterPro" id="IPR008927">
    <property type="entry name" value="6-PGluconate_DH-like_C_sf"/>
</dbReference>
<evidence type="ECO:0000259" key="8">
    <source>
        <dbReference type="Pfam" id="PF14833"/>
    </source>
</evidence>
<dbReference type="Pfam" id="PF14833">
    <property type="entry name" value="NAD_binding_11"/>
    <property type="match status" value="1"/>
</dbReference>
<dbReference type="PANTHER" id="PTHR22981">
    <property type="entry name" value="3-HYDROXYISOBUTYRATE DEHYDROGENASE-RELATED"/>
    <property type="match status" value="1"/>
</dbReference>
<dbReference type="InterPro" id="IPR015815">
    <property type="entry name" value="HIBADH-related"/>
</dbReference>
<evidence type="ECO:0000256" key="2">
    <source>
        <dbReference type="ARBA" id="ARBA00009080"/>
    </source>
</evidence>